<dbReference type="Pfam" id="PF12937">
    <property type="entry name" value="F-box-like"/>
    <property type="match status" value="1"/>
</dbReference>
<gene>
    <name evidence="5" type="ORF">BDV37DRAFT_294744</name>
</gene>
<evidence type="ECO:0000259" key="4">
    <source>
        <dbReference type="PROSITE" id="PS51891"/>
    </source>
</evidence>
<evidence type="ECO:0000256" key="2">
    <source>
        <dbReference type="ARBA" id="ARBA00022723"/>
    </source>
</evidence>
<dbReference type="InterPro" id="IPR006913">
    <property type="entry name" value="CENP-V/GFA"/>
</dbReference>
<dbReference type="CDD" id="cd09917">
    <property type="entry name" value="F-box_SF"/>
    <property type="match status" value="1"/>
</dbReference>
<keyword evidence="3" id="KW-0862">Zinc</keyword>
<evidence type="ECO:0000313" key="6">
    <source>
        <dbReference type="Proteomes" id="UP000325579"/>
    </source>
</evidence>
<dbReference type="GeneID" id="43674392"/>
<dbReference type="Pfam" id="PF04828">
    <property type="entry name" value="GFA"/>
    <property type="match status" value="1"/>
</dbReference>
<evidence type="ECO:0000256" key="1">
    <source>
        <dbReference type="ARBA" id="ARBA00005495"/>
    </source>
</evidence>
<evidence type="ECO:0000313" key="5">
    <source>
        <dbReference type="EMBL" id="KAE8403336.1"/>
    </source>
</evidence>
<feature type="domain" description="CENP-V/GFA" evidence="4">
    <location>
        <begin position="333"/>
        <end position="411"/>
    </location>
</feature>
<proteinExistence type="inferred from homology"/>
<evidence type="ECO:0000256" key="3">
    <source>
        <dbReference type="ARBA" id="ARBA00022833"/>
    </source>
</evidence>
<dbReference type="OrthoDB" id="3800738at2759"/>
<dbReference type="InterPro" id="IPR001810">
    <property type="entry name" value="F-box_dom"/>
</dbReference>
<dbReference type="GO" id="GO:0046872">
    <property type="term" value="F:metal ion binding"/>
    <property type="evidence" value="ECO:0007669"/>
    <property type="project" value="UniProtKB-KW"/>
</dbReference>
<dbReference type="RefSeq" id="XP_031940655.1">
    <property type="nucleotide sequence ID" value="XM_032089701.1"/>
</dbReference>
<dbReference type="Gene3D" id="3.90.1590.10">
    <property type="entry name" value="glutathione-dependent formaldehyde- activating enzyme (gfa)"/>
    <property type="match status" value="1"/>
</dbReference>
<sequence length="411" mass="47816">MDRNSTTEALSLWEILHPILINLDMRTLLHAQRVCRLWHHIITKSRSLQQALFFVPVEERQATACDERRSQINPLLKEILWPQLSWLATCGRELKSSERKRQAKTRRIPILRSENASWRRMLIRQPPPITIGIMGEDENHSPAPIIYYDEDISTDALWALTNISFFADHCFTRCIFSGDDTWKESYPQDADPISDRELEKCDILVMGHWPPNYLLRMMQRILRYETHYTGLSLRTDIHPPLLDFYYLFQRDRSLMAHDWTFVIANHNGPVWTYHLDDKDQDGESTLDGDMYRTQLNPLTEEEATVVKQIVNHESLPGEVTPPANYLNPFLRVMAKLFEKGILPKAVFEEHRIIYGALCHCYDCRKLTGTLFTYSFVVLMADLKISGSPKEVAKRADSGNHIRNYFCSDCGS</sequence>
<dbReference type="SUPFAM" id="SSF81383">
    <property type="entry name" value="F-box domain"/>
    <property type="match status" value="1"/>
</dbReference>
<dbReference type="GO" id="GO:0016846">
    <property type="term" value="F:carbon-sulfur lyase activity"/>
    <property type="evidence" value="ECO:0007669"/>
    <property type="project" value="InterPro"/>
</dbReference>
<dbReference type="InterPro" id="IPR011057">
    <property type="entry name" value="Mss4-like_sf"/>
</dbReference>
<dbReference type="Proteomes" id="UP000325579">
    <property type="component" value="Unassembled WGS sequence"/>
</dbReference>
<name>A0A5N7DA42_9EURO</name>
<dbReference type="SUPFAM" id="SSF51316">
    <property type="entry name" value="Mss4-like"/>
    <property type="match status" value="1"/>
</dbReference>
<reference evidence="5 6" key="1">
    <citation type="submission" date="2019-04" db="EMBL/GenBank/DDBJ databases">
        <authorList>
            <consortium name="DOE Joint Genome Institute"/>
            <person name="Mondo S."/>
            <person name="Kjaerbolling I."/>
            <person name="Vesth T."/>
            <person name="Frisvad J.C."/>
            <person name="Nybo J.L."/>
            <person name="Theobald S."/>
            <person name="Kildgaard S."/>
            <person name="Isbrandt T."/>
            <person name="Kuo A."/>
            <person name="Sato A."/>
            <person name="Lyhne E.K."/>
            <person name="Kogle M.E."/>
            <person name="Wiebenga A."/>
            <person name="Kun R.S."/>
            <person name="Lubbers R.J."/>
            <person name="Makela M.R."/>
            <person name="Barry K."/>
            <person name="Chovatia M."/>
            <person name="Clum A."/>
            <person name="Daum C."/>
            <person name="Haridas S."/>
            <person name="He G."/>
            <person name="LaButti K."/>
            <person name="Lipzen A."/>
            <person name="Riley R."/>
            <person name="Salamov A."/>
            <person name="Simmons B.A."/>
            <person name="Magnuson J.K."/>
            <person name="Henrissat B."/>
            <person name="Mortensen U.H."/>
            <person name="Larsen T.O."/>
            <person name="Devries R.P."/>
            <person name="Grigoriev I.V."/>
            <person name="Machida M."/>
            <person name="Baker S.E."/>
            <person name="Andersen M.R."/>
            <person name="Cantor M.N."/>
            <person name="Hua S.X."/>
        </authorList>
    </citation>
    <scope>NUCLEOTIDE SEQUENCE [LARGE SCALE GENOMIC DNA]</scope>
    <source>
        <strain evidence="5 6">CBS 119388</strain>
    </source>
</reference>
<protein>
    <recommendedName>
        <fullName evidence="4">CENP-V/GFA domain-containing protein</fullName>
    </recommendedName>
</protein>
<dbReference type="InterPro" id="IPR036047">
    <property type="entry name" value="F-box-like_dom_sf"/>
</dbReference>
<accession>A0A5N7DA42</accession>
<keyword evidence="6" id="KW-1185">Reference proteome</keyword>
<dbReference type="Gene3D" id="1.20.1280.50">
    <property type="match status" value="1"/>
</dbReference>
<dbReference type="PROSITE" id="PS51891">
    <property type="entry name" value="CENP_V_GFA"/>
    <property type="match status" value="1"/>
</dbReference>
<dbReference type="AlphaFoldDB" id="A0A5N7DA42"/>
<organism evidence="5 6">
    <name type="scientific">Aspergillus pseudonomiae</name>
    <dbReference type="NCBI Taxonomy" id="1506151"/>
    <lineage>
        <taxon>Eukaryota</taxon>
        <taxon>Fungi</taxon>
        <taxon>Dikarya</taxon>
        <taxon>Ascomycota</taxon>
        <taxon>Pezizomycotina</taxon>
        <taxon>Eurotiomycetes</taxon>
        <taxon>Eurotiomycetidae</taxon>
        <taxon>Eurotiales</taxon>
        <taxon>Aspergillaceae</taxon>
        <taxon>Aspergillus</taxon>
        <taxon>Aspergillus subgen. Circumdati</taxon>
    </lineage>
</organism>
<comment type="similarity">
    <text evidence="1">Belongs to the Gfa family.</text>
</comment>
<dbReference type="EMBL" id="ML736778">
    <property type="protein sequence ID" value="KAE8403336.1"/>
    <property type="molecule type" value="Genomic_DNA"/>
</dbReference>
<keyword evidence="2" id="KW-0479">Metal-binding</keyword>